<evidence type="ECO:0000313" key="2">
    <source>
        <dbReference type="Proteomes" id="UP001519343"/>
    </source>
</evidence>
<sequence>MVSQKLSEQELINAICLHVADKRQVTPQEVSVELMWDEDYGYSAEVWVGERKQVLIESNLIEAVRFYLHQYLGRDPYSAGLEFQFDDEEGITVLIR</sequence>
<name>A0ABS4GVA3_9BACL</name>
<proteinExistence type="predicted"/>
<gene>
    <name evidence="1" type="ORF">J2Z37_004220</name>
</gene>
<accession>A0ABS4GVA3</accession>
<reference evidence="1 2" key="1">
    <citation type="submission" date="2021-03" db="EMBL/GenBank/DDBJ databases">
        <title>Genomic Encyclopedia of Type Strains, Phase IV (KMG-IV): sequencing the most valuable type-strain genomes for metagenomic binning, comparative biology and taxonomic classification.</title>
        <authorList>
            <person name="Goeker M."/>
        </authorList>
    </citation>
    <scope>NUCLEOTIDE SEQUENCE [LARGE SCALE GENOMIC DNA]</scope>
    <source>
        <strain evidence="1 2">DSM 24738</strain>
    </source>
</reference>
<dbReference type="Pfam" id="PF10850">
    <property type="entry name" value="DUF2653"/>
    <property type="match status" value="1"/>
</dbReference>
<evidence type="ECO:0008006" key="3">
    <source>
        <dbReference type="Google" id="ProtNLM"/>
    </source>
</evidence>
<evidence type="ECO:0000313" key="1">
    <source>
        <dbReference type="EMBL" id="MBP1934201.1"/>
    </source>
</evidence>
<protein>
    <recommendedName>
        <fullName evidence="3">DUF2653 family protein</fullName>
    </recommendedName>
</protein>
<dbReference type="Proteomes" id="UP001519343">
    <property type="component" value="Unassembled WGS sequence"/>
</dbReference>
<keyword evidence="2" id="KW-1185">Reference proteome</keyword>
<dbReference type="InterPro" id="IPR020516">
    <property type="entry name" value="Uncharacterised_YxcD"/>
</dbReference>
<dbReference type="EMBL" id="JAGGKT010000017">
    <property type="protein sequence ID" value="MBP1934201.1"/>
    <property type="molecule type" value="Genomic_DNA"/>
</dbReference>
<organism evidence="1 2">
    <name type="scientific">Ammoniphilus resinae</name>
    <dbReference type="NCBI Taxonomy" id="861532"/>
    <lineage>
        <taxon>Bacteria</taxon>
        <taxon>Bacillati</taxon>
        <taxon>Bacillota</taxon>
        <taxon>Bacilli</taxon>
        <taxon>Bacillales</taxon>
        <taxon>Paenibacillaceae</taxon>
        <taxon>Aneurinibacillus group</taxon>
        <taxon>Ammoniphilus</taxon>
    </lineage>
</organism>
<dbReference type="RefSeq" id="WP_209812202.1">
    <property type="nucleotide sequence ID" value="NZ_JAGGKT010000017.1"/>
</dbReference>
<comment type="caution">
    <text evidence="1">The sequence shown here is derived from an EMBL/GenBank/DDBJ whole genome shotgun (WGS) entry which is preliminary data.</text>
</comment>